<protein>
    <submittedName>
        <fullName evidence="1">Uncharacterized protein</fullName>
    </submittedName>
</protein>
<gene>
    <name evidence="1" type="ORF">Ldro_0776</name>
</gene>
<name>A0A0W0T0I2_9GAMM</name>
<proteinExistence type="predicted"/>
<keyword evidence="2" id="KW-1185">Reference proteome</keyword>
<evidence type="ECO:0000313" key="1">
    <source>
        <dbReference type="EMBL" id="KTC89118.1"/>
    </source>
</evidence>
<dbReference type="Proteomes" id="UP000054736">
    <property type="component" value="Unassembled WGS sequence"/>
</dbReference>
<dbReference type="EMBL" id="LNXY01000011">
    <property type="protein sequence ID" value="KTC89118.1"/>
    <property type="molecule type" value="Genomic_DNA"/>
</dbReference>
<comment type="caution">
    <text evidence="1">The sequence shown here is derived from an EMBL/GenBank/DDBJ whole genome shotgun (WGS) entry which is preliminary data.</text>
</comment>
<organism evidence="1 2">
    <name type="scientific">Legionella drozanskii LLAP-1</name>
    <dbReference type="NCBI Taxonomy" id="1212489"/>
    <lineage>
        <taxon>Bacteria</taxon>
        <taxon>Pseudomonadati</taxon>
        <taxon>Pseudomonadota</taxon>
        <taxon>Gammaproteobacteria</taxon>
        <taxon>Legionellales</taxon>
        <taxon>Legionellaceae</taxon>
        <taxon>Legionella</taxon>
    </lineage>
</organism>
<sequence>MRTMVMNVQILLLEGFLQGKNWHYLRNPLLFASAKNEGLTILPFIVSLVL</sequence>
<reference evidence="1 2" key="1">
    <citation type="submission" date="2015-11" db="EMBL/GenBank/DDBJ databases">
        <title>Genomic analysis of 38 Legionella species identifies large and diverse effector repertoires.</title>
        <authorList>
            <person name="Burstein D."/>
            <person name="Amaro F."/>
            <person name="Zusman T."/>
            <person name="Lifshitz Z."/>
            <person name="Cohen O."/>
            <person name="Gilbert J.A."/>
            <person name="Pupko T."/>
            <person name="Shuman H.A."/>
            <person name="Segal G."/>
        </authorList>
    </citation>
    <scope>NUCLEOTIDE SEQUENCE [LARGE SCALE GENOMIC DNA]</scope>
    <source>
        <strain evidence="1 2">ATCC 700990</strain>
    </source>
</reference>
<dbReference type="AlphaFoldDB" id="A0A0W0T0I2"/>
<evidence type="ECO:0000313" key="2">
    <source>
        <dbReference type="Proteomes" id="UP000054736"/>
    </source>
</evidence>
<accession>A0A0W0T0I2</accession>